<dbReference type="PRINTS" id="PR00038">
    <property type="entry name" value="HTHLUXR"/>
</dbReference>
<keyword evidence="2" id="KW-0238">DNA-binding</keyword>
<dbReference type="EMBL" id="FNFB01000006">
    <property type="protein sequence ID" value="SDK21571.1"/>
    <property type="molecule type" value="Genomic_DNA"/>
</dbReference>
<keyword evidence="3" id="KW-0804">Transcription</keyword>
<evidence type="ECO:0000256" key="3">
    <source>
        <dbReference type="ARBA" id="ARBA00023163"/>
    </source>
</evidence>
<name>A0A1G9A2T7_9ACTN</name>
<evidence type="ECO:0000313" key="6">
    <source>
        <dbReference type="Proteomes" id="UP000198683"/>
    </source>
</evidence>
<dbReference type="InterPro" id="IPR000792">
    <property type="entry name" value="Tscrpt_reg_LuxR_C"/>
</dbReference>
<dbReference type="PANTHER" id="PTHR44688:SF16">
    <property type="entry name" value="DNA-BINDING TRANSCRIPTIONAL ACTIVATOR DEVR_DOSR"/>
    <property type="match status" value="1"/>
</dbReference>
<keyword evidence="5" id="KW-0808">Transferase</keyword>
<dbReference type="AlphaFoldDB" id="A0A1G9A2T7"/>
<evidence type="ECO:0000313" key="5">
    <source>
        <dbReference type="EMBL" id="SDK21571.1"/>
    </source>
</evidence>
<feature type="domain" description="HTH luxR-type" evidence="4">
    <location>
        <begin position="16"/>
        <end position="81"/>
    </location>
</feature>
<gene>
    <name evidence="5" type="ORF">SAMN05421874_10618</name>
</gene>
<dbReference type="CDD" id="cd06170">
    <property type="entry name" value="LuxR_C_like"/>
    <property type="match status" value="1"/>
</dbReference>
<dbReference type="Gene3D" id="1.10.10.10">
    <property type="entry name" value="Winged helix-like DNA-binding domain superfamily/Winged helix DNA-binding domain"/>
    <property type="match status" value="1"/>
</dbReference>
<keyword evidence="5" id="KW-0418">Kinase</keyword>
<evidence type="ECO:0000256" key="2">
    <source>
        <dbReference type="ARBA" id="ARBA00023125"/>
    </source>
</evidence>
<reference evidence="5 6" key="1">
    <citation type="submission" date="2016-10" db="EMBL/GenBank/DDBJ databases">
        <authorList>
            <person name="de Groot N.N."/>
        </authorList>
    </citation>
    <scope>NUCLEOTIDE SEQUENCE [LARGE SCALE GENOMIC DNA]</scope>
    <source>
        <strain evidence="5 6">CGMCC 4.5681</strain>
    </source>
</reference>
<dbReference type="GO" id="GO:0006355">
    <property type="term" value="P:regulation of DNA-templated transcription"/>
    <property type="evidence" value="ECO:0007669"/>
    <property type="project" value="InterPro"/>
</dbReference>
<dbReference type="OrthoDB" id="483at2"/>
<dbReference type="RefSeq" id="WP_090763122.1">
    <property type="nucleotide sequence ID" value="NZ_FNFB01000006.1"/>
</dbReference>
<dbReference type="PANTHER" id="PTHR44688">
    <property type="entry name" value="DNA-BINDING TRANSCRIPTIONAL ACTIVATOR DEVR_DOSR"/>
    <property type="match status" value="1"/>
</dbReference>
<evidence type="ECO:0000256" key="1">
    <source>
        <dbReference type="ARBA" id="ARBA00023015"/>
    </source>
</evidence>
<proteinExistence type="predicted"/>
<dbReference type="PROSITE" id="PS50043">
    <property type="entry name" value="HTH_LUXR_2"/>
    <property type="match status" value="1"/>
</dbReference>
<sequence>MRPLVAQAAAMPMAIRTSSRGPLTGREHEIAGLIAEGLSNREIASRLRLSERTVEAHVRGIFTKLACTSRARVAAWFVAEGAHPDRPR</sequence>
<keyword evidence="1" id="KW-0805">Transcription regulation</keyword>
<dbReference type="SUPFAM" id="SSF46894">
    <property type="entry name" value="C-terminal effector domain of the bipartite response regulators"/>
    <property type="match status" value="1"/>
</dbReference>
<dbReference type="Pfam" id="PF00196">
    <property type="entry name" value="GerE"/>
    <property type="match status" value="1"/>
</dbReference>
<dbReference type="GO" id="GO:0003677">
    <property type="term" value="F:DNA binding"/>
    <property type="evidence" value="ECO:0007669"/>
    <property type="project" value="UniProtKB-KW"/>
</dbReference>
<dbReference type="GO" id="GO:0004674">
    <property type="term" value="F:protein serine/threonine kinase activity"/>
    <property type="evidence" value="ECO:0007669"/>
    <property type="project" value="UniProtKB-KW"/>
</dbReference>
<dbReference type="SMART" id="SM00421">
    <property type="entry name" value="HTH_LUXR"/>
    <property type="match status" value="1"/>
</dbReference>
<dbReference type="Proteomes" id="UP000198683">
    <property type="component" value="Unassembled WGS sequence"/>
</dbReference>
<organism evidence="5 6">
    <name type="scientific">Nonomuraea maritima</name>
    <dbReference type="NCBI Taxonomy" id="683260"/>
    <lineage>
        <taxon>Bacteria</taxon>
        <taxon>Bacillati</taxon>
        <taxon>Actinomycetota</taxon>
        <taxon>Actinomycetes</taxon>
        <taxon>Streptosporangiales</taxon>
        <taxon>Streptosporangiaceae</taxon>
        <taxon>Nonomuraea</taxon>
    </lineage>
</organism>
<keyword evidence="6" id="KW-1185">Reference proteome</keyword>
<dbReference type="InterPro" id="IPR036388">
    <property type="entry name" value="WH-like_DNA-bd_sf"/>
</dbReference>
<dbReference type="STRING" id="683260.SAMN05421874_10618"/>
<dbReference type="InterPro" id="IPR016032">
    <property type="entry name" value="Sig_transdc_resp-reg_C-effctor"/>
</dbReference>
<keyword evidence="5" id="KW-0723">Serine/threonine-protein kinase</keyword>
<evidence type="ECO:0000259" key="4">
    <source>
        <dbReference type="PROSITE" id="PS50043"/>
    </source>
</evidence>
<protein>
    <submittedName>
        <fullName evidence="5">Non-specific serine/threonine protein kinase</fullName>
    </submittedName>
</protein>
<accession>A0A1G9A2T7</accession>